<evidence type="ECO:0000313" key="3">
    <source>
        <dbReference type="Proteomes" id="UP000305674"/>
    </source>
</evidence>
<dbReference type="RefSeq" id="WP_136854713.1">
    <property type="nucleotide sequence ID" value="NZ_SWCI01000026.1"/>
</dbReference>
<protein>
    <submittedName>
        <fullName evidence="2">DUF2059 domain-containing protein</fullName>
    </submittedName>
</protein>
<accession>A0A4U1B6J4</accession>
<comment type="caution">
    <text evidence="2">The sequence shown here is derived from an EMBL/GenBank/DDBJ whole genome shotgun (WGS) entry which is preliminary data.</text>
</comment>
<proteinExistence type="predicted"/>
<gene>
    <name evidence="2" type="ORF">FCL40_18290</name>
</gene>
<dbReference type="Proteomes" id="UP000305674">
    <property type="component" value="Unassembled WGS sequence"/>
</dbReference>
<dbReference type="Pfam" id="PF09832">
    <property type="entry name" value="DUF2059"/>
    <property type="match status" value="1"/>
</dbReference>
<evidence type="ECO:0000259" key="1">
    <source>
        <dbReference type="Pfam" id="PF09832"/>
    </source>
</evidence>
<keyword evidence="3" id="KW-1185">Reference proteome</keyword>
<feature type="domain" description="DUF2059" evidence="1">
    <location>
        <begin position="86"/>
        <end position="144"/>
    </location>
</feature>
<sequence length="164" mass="19204">MERFLAVVLLLLPVSVWVDPQSKQQMINELIDVMQMESSTDATYEQMDGMMKGLSAQMGIKPEEQPIYDRFYEKMTELFKEEVSWQKLSPVMVESYQKHFTEREIREMLAFYKTETGQSIIAKQPLVMQEAAMASQQIIRVLMPKIQALSEEVAEELQQHRKQH</sequence>
<dbReference type="InterPro" id="IPR018637">
    <property type="entry name" value="DUF2059"/>
</dbReference>
<reference evidence="2 3" key="1">
    <citation type="submission" date="2019-04" db="EMBL/GenBank/DDBJ databases">
        <authorList>
            <person name="Hwang J.C."/>
        </authorList>
    </citation>
    <scope>NUCLEOTIDE SEQUENCE [LARGE SCALE GENOMIC DNA]</scope>
    <source>
        <strain evidence="2 3">IMCC35001</strain>
    </source>
</reference>
<name>A0A4U1B6J4_9GAMM</name>
<organism evidence="2 3">
    <name type="scientific">Ferrimonas sediminicola</name>
    <dbReference type="NCBI Taxonomy" id="2569538"/>
    <lineage>
        <taxon>Bacteria</taxon>
        <taxon>Pseudomonadati</taxon>
        <taxon>Pseudomonadota</taxon>
        <taxon>Gammaproteobacteria</taxon>
        <taxon>Alteromonadales</taxon>
        <taxon>Ferrimonadaceae</taxon>
        <taxon>Ferrimonas</taxon>
    </lineage>
</organism>
<evidence type="ECO:0000313" key="2">
    <source>
        <dbReference type="EMBL" id="TKB46005.1"/>
    </source>
</evidence>
<dbReference type="OrthoDB" id="191313at2"/>
<dbReference type="AlphaFoldDB" id="A0A4U1B6J4"/>
<dbReference type="EMBL" id="SWCI01000026">
    <property type="protein sequence ID" value="TKB46005.1"/>
    <property type="molecule type" value="Genomic_DNA"/>
</dbReference>